<dbReference type="WBParaSite" id="MBELARI_LOCUS7002">
    <property type="protein sequence ID" value="MBELARI_LOCUS7002"/>
    <property type="gene ID" value="MBELARI_LOCUS7002"/>
</dbReference>
<proteinExistence type="predicted"/>
<dbReference type="Pfam" id="PF07719">
    <property type="entry name" value="TPR_2"/>
    <property type="match status" value="1"/>
</dbReference>
<evidence type="ECO:0000256" key="1">
    <source>
        <dbReference type="ARBA" id="ARBA00022737"/>
    </source>
</evidence>
<evidence type="ECO:0000313" key="3">
    <source>
        <dbReference type="Proteomes" id="UP000887575"/>
    </source>
</evidence>
<organism evidence="3 5">
    <name type="scientific">Mesorhabditis belari</name>
    <dbReference type="NCBI Taxonomy" id="2138241"/>
    <lineage>
        <taxon>Eukaryota</taxon>
        <taxon>Metazoa</taxon>
        <taxon>Ecdysozoa</taxon>
        <taxon>Nematoda</taxon>
        <taxon>Chromadorea</taxon>
        <taxon>Rhabditida</taxon>
        <taxon>Rhabditina</taxon>
        <taxon>Rhabditomorpha</taxon>
        <taxon>Rhabditoidea</taxon>
        <taxon>Rhabditidae</taxon>
        <taxon>Mesorhabditinae</taxon>
        <taxon>Mesorhabditis</taxon>
    </lineage>
</organism>
<dbReference type="Proteomes" id="UP000887575">
    <property type="component" value="Unassembled WGS sequence"/>
</dbReference>
<keyword evidence="1" id="KW-0677">Repeat</keyword>
<dbReference type="InterPro" id="IPR011990">
    <property type="entry name" value="TPR-like_helical_dom_sf"/>
</dbReference>
<dbReference type="WBParaSite" id="MBELARI_LOCUS14634">
    <property type="protein sequence ID" value="MBELARI_LOCUS14634"/>
    <property type="gene ID" value="MBELARI_LOCUS14634"/>
</dbReference>
<keyword evidence="3" id="KW-1185">Reference proteome</keyword>
<keyword evidence="2" id="KW-0802">TPR repeat</keyword>
<accession>A0AAF3JAR5</accession>
<dbReference type="SUPFAM" id="SSF48452">
    <property type="entry name" value="TPR-like"/>
    <property type="match status" value="1"/>
</dbReference>
<evidence type="ECO:0000313" key="4">
    <source>
        <dbReference type="WBParaSite" id="MBELARI_LOCUS14634"/>
    </source>
</evidence>
<evidence type="ECO:0000256" key="2">
    <source>
        <dbReference type="ARBA" id="ARBA00022803"/>
    </source>
</evidence>
<dbReference type="InterPro" id="IPR013105">
    <property type="entry name" value="TPR_2"/>
</dbReference>
<dbReference type="AlphaFoldDB" id="A0AAF3JAR5"/>
<evidence type="ECO:0000313" key="5">
    <source>
        <dbReference type="WBParaSite" id="MBELARI_LOCUS7002"/>
    </source>
</evidence>
<name>A0AAF3JAR5_9BILA</name>
<protein>
    <submittedName>
        <fullName evidence="4 5">Uncharacterized protein</fullName>
    </submittedName>
</protein>
<sequence>MRQSGDNWGEVEDGSDWGGVKDGSDWASMNINSKSRYLHRIPAKPNSSTLAPAQISRFHCYKHLLPSMGDKARVVDEMLSRAIHANPNDPYAWHMLGVRCFSQKFYDEALHCFQKAESIKESFSASNLYYLGACLKEQGSIEESKFYLKKAVHTTTRNAVDDKGKEAAAKLLRDLQLGDC</sequence>
<reference evidence="4 5" key="1">
    <citation type="submission" date="2024-02" db="UniProtKB">
        <authorList>
            <consortium name="WormBaseParasite"/>
        </authorList>
    </citation>
    <scope>IDENTIFICATION</scope>
</reference>
<dbReference type="Gene3D" id="1.25.40.10">
    <property type="entry name" value="Tetratricopeptide repeat domain"/>
    <property type="match status" value="1"/>
</dbReference>